<keyword evidence="3" id="KW-1185">Reference proteome</keyword>
<sequence>PCFFFVDVERAHCEEGSFCFASPFPHCYPGRLIPLTDFLRIPVESAHRAHPQHQSEDHRENHDDPPHGRAVELENGRGNERDGDHREVDD</sequence>
<name>A0AAN5C9B4_9BILA</name>
<reference evidence="3" key="1">
    <citation type="submission" date="2022-10" db="EMBL/GenBank/DDBJ databases">
        <title>Genome assembly of Pristionchus species.</title>
        <authorList>
            <person name="Yoshida K."/>
            <person name="Sommer R.J."/>
        </authorList>
    </citation>
    <scope>NUCLEOTIDE SEQUENCE [LARGE SCALE GENOMIC DNA]</scope>
    <source>
        <strain evidence="3">RS5460</strain>
    </source>
</reference>
<proteinExistence type="predicted"/>
<dbReference type="EMBL" id="BTRK01000002">
    <property type="protein sequence ID" value="GMR35525.1"/>
    <property type="molecule type" value="Genomic_DNA"/>
</dbReference>
<accession>A0AAN5C9B4</accession>
<evidence type="ECO:0000313" key="3">
    <source>
        <dbReference type="Proteomes" id="UP001328107"/>
    </source>
</evidence>
<feature type="non-terminal residue" evidence="2">
    <location>
        <position position="1"/>
    </location>
</feature>
<dbReference type="AlphaFoldDB" id="A0AAN5C9B4"/>
<protein>
    <submittedName>
        <fullName evidence="2">Uncharacterized protein</fullName>
    </submittedName>
</protein>
<organism evidence="2 3">
    <name type="scientific">Pristionchus mayeri</name>
    <dbReference type="NCBI Taxonomy" id="1317129"/>
    <lineage>
        <taxon>Eukaryota</taxon>
        <taxon>Metazoa</taxon>
        <taxon>Ecdysozoa</taxon>
        <taxon>Nematoda</taxon>
        <taxon>Chromadorea</taxon>
        <taxon>Rhabditida</taxon>
        <taxon>Rhabditina</taxon>
        <taxon>Diplogasteromorpha</taxon>
        <taxon>Diplogasteroidea</taxon>
        <taxon>Neodiplogasteridae</taxon>
        <taxon>Pristionchus</taxon>
    </lineage>
</organism>
<comment type="caution">
    <text evidence="2">The sequence shown here is derived from an EMBL/GenBank/DDBJ whole genome shotgun (WGS) entry which is preliminary data.</text>
</comment>
<evidence type="ECO:0000313" key="2">
    <source>
        <dbReference type="EMBL" id="GMR35525.1"/>
    </source>
</evidence>
<gene>
    <name evidence="2" type="ORF">PMAYCL1PPCAC_05720</name>
</gene>
<dbReference type="Proteomes" id="UP001328107">
    <property type="component" value="Unassembled WGS sequence"/>
</dbReference>
<feature type="region of interest" description="Disordered" evidence="1">
    <location>
        <begin position="44"/>
        <end position="90"/>
    </location>
</feature>
<feature type="non-terminal residue" evidence="2">
    <location>
        <position position="90"/>
    </location>
</feature>
<evidence type="ECO:0000256" key="1">
    <source>
        <dbReference type="SAM" id="MobiDB-lite"/>
    </source>
</evidence>
<feature type="compositionally biased region" description="Basic and acidic residues" evidence="1">
    <location>
        <begin position="53"/>
        <end position="90"/>
    </location>
</feature>